<comment type="caution">
    <text evidence="1">The sequence shown here is derived from an EMBL/GenBank/DDBJ whole genome shotgun (WGS) entry which is preliminary data.</text>
</comment>
<gene>
    <name evidence="1" type="ORF">LCGC14_1383180</name>
</gene>
<sequence length="109" mass="12550">MNGGVRLYSERYVDELTDEILPRLHKRIELLRTTLGHARDKLELYRDHSDGQYHGGIEHTSLIRMIKETLSVTEPEEEQPPDTCPECHGTGRTVINKHIGVEDCPECNR</sequence>
<dbReference type="EMBL" id="LAZR01008859">
    <property type="protein sequence ID" value="KKM76139.1"/>
    <property type="molecule type" value="Genomic_DNA"/>
</dbReference>
<name>A0A0F9K236_9ZZZZ</name>
<evidence type="ECO:0000313" key="1">
    <source>
        <dbReference type="EMBL" id="KKM76139.1"/>
    </source>
</evidence>
<dbReference type="AlphaFoldDB" id="A0A0F9K236"/>
<proteinExistence type="predicted"/>
<protein>
    <submittedName>
        <fullName evidence="1">Uncharacterized protein</fullName>
    </submittedName>
</protein>
<organism evidence="1">
    <name type="scientific">marine sediment metagenome</name>
    <dbReference type="NCBI Taxonomy" id="412755"/>
    <lineage>
        <taxon>unclassified sequences</taxon>
        <taxon>metagenomes</taxon>
        <taxon>ecological metagenomes</taxon>
    </lineage>
</organism>
<reference evidence="1" key="1">
    <citation type="journal article" date="2015" name="Nature">
        <title>Complex archaea that bridge the gap between prokaryotes and eukaryotes.</title>
        <authorList>
            <person name="Spang A."/>
            <person name="Saw J.H."/>
            <person name="Jorgensen S.L."/>
            <person name="Zaremba-Niedzwiedzka K."/>
            <person name="Martijn J."/>
            <person name="Lind A.E."/>
            <person name="van Eijk R."/>
            <person name="Schleper C."/>
            <person name="Guy L."/>
            <person name="Ettema T.J."/>
        </authorList>
    </citation>
    <scope>NUCLEOTIDE SEQUENCE</scope>
</reference>
<accession>A0A0F9K236</accession>